<dbReference type="SMART" id="SM00343">
    <property type="entry name" value="ZnF_C2HC"/>
    <property type="match status" value="1"/>
</dbReference>
<feature type="region of interest" description="Disordered" evidence="3">
    <location>
        <begin position="132"/>
        <end position="225"/>
    </location>
</feature>
<dbReference type="AlphaFoldDB" id="A0A9P7AFL6"/>
<keyword evidence="2" id="KW-0863">Zinc-finger</keyword>
<feature type="compositionally biased region" description="Basic residues" evidence="3">
    <location>
        <begin position="324"/>
        <end position="333"/>
    </location>
</feature>
<comment type="caution">
    <text evidence="5">The sequence shown here is derived from an EMBL/GenBank/DDBJ whole genome shotgun (WGS) entry which is preliminary data.</text>
</comment>
<dbReference type="Proteomes" id="UP000719766">
    <property type="component" value="Unassembled WGS sequence"/>
</dbReference>
<evidence type="ECO:0000259" key="4">
    <source>
        <dbReference type="PROSITE" id="PS50158"/>
    </source>
</evidence>
<feature type="compositionally biased region" description="Basic and acidic residues" evidence="3">
    <location>
        <begin position="197"/>
        <end position="219"/>
    </location>
</feature>
<feature type="non-terminal residue" evidence="5">
    <location>
        <position position="686"/>
    </location>
</feature>
<name>A0A9P7AFL6_9AGAM</name>
<feature type="compositionally biased region" description="Polar residues" evidence="3">
    <location>
        <begin position="1"/>
        <end position="22"/>
    </location>
</feature>
<dbReference type="GeneID" id="64592281"/>
<accession>A0A9P7AFL6</accession>
<dbReference type="GO" id="GO:0008270">
    <property type="term" value="F:zinc ion binding"/>
    <property type="evidence" value="ECO:0007669"/>
    <property type="project" value="UniProtKB-KW"/>
</dbReference>
<reference evidence="5" key="1">
    <citation type="journal article" date="2020" name="New Phytol.">
        <title>Comparative genomics reveals dynamic genome evolution in host specialist ectomycorrhizal fungi.</title>
        <authorList>
            <person name="Lofgren L.A."/>
            <person name="Nguyen N.H."/>
            <person name="Vilgalys R."/>
            <person name="Ruytinx J."/>
            <person name="Liao H.L."/>
            <person name="Branco S."/>
            <person name="Kuo A."/>
            <person name="LaButti K."/>
            <person name="Lipzen A."/>
            <person name="Andreopoulos W."/>
            <person name="Pangilinan J."/>
            <person name="Riley R."/>
            <person name="Hundley H."/>
            <person name="Na H."/>
            <person name="Barry K."/>
            <person name="Grigoriev I.V."/>
            <person name="Stajich J.E."/>
            <person name="Kennedy P.G."/>
        </authorList>
    </citation>
    <scope>NUCLEOTIDE SEQUENCE</scope>
    <source>
        <strain evidence="5">S12</strain>
    </source>
</reference>
<organism evidence="5 6">
    <name type="scientific">Suillus plorans</name>
    <dbReference type="NCBI Taxonomy" id="116603"/>
    <lineage>
        <taxon>Eukaryota</taxon>
        <taxon>Fungi</taxon>
        <taxon>Dikarya</taxon>
        <taxon>Basidiomycota</taxon>
        <taxon>Agaricomycotina</taxon>
        <taxon>Agaricomycetes</taxon>
        <taxon>Agaricomycetidae</taxon>
        <taxon>Boletales</taxon>
        <taxon>Suillineae</taxon>
        <taxon>Suillaceae</taxon>
        <taxon>Suillus</taxon>
    </lineage>
</organism>
<dbReference type="RefSeq" id="XP_041155651.1">
    <property type="nucleotide sequence ID" value="XM_041298517.1"/>
</dbReference>
<keyword evidence="6" id="KW-1185">Reference proteome</keyword>
<proteinExistence type="predicted"/>
<gene>
    <name evidence="5" type="ORF">HD556DRAFT_1245210</name>
</gene>
<feature type="compositionally biased region" description="Basic and acidic residues" evidence="3">
    <location>
        <begin position="591"/>
        <end position="607"/>
    </location>
</feature>
<feature type="region of interest" description="Disordered" evidence="3">
    <location>
        <begin position="1"/>
        <end position="120"/>
    </location>
</feature>
<evidence type="ECO:0000256" key="1">
    <source>
        <dbReference type="ARBA" id="ARBA00022664"/>
    </source>
</evidence>
<dbReference type="EMBL" id="JABBWE010000068">
    <property type="protein sequence ID" value="KAG1788423.1"/>
    <property type="molecule type" value="Genomic_DNA"/>
</dbReference>
<dbReference type="InterPro" id="IPR036875">
    <property type="entry name" value="Znf_CCHC_sf"/>
</dbReference>
<feature type="compositionally biased region" description="Basic and acidic residues" evidence="3">
    <location>
        <begin position="132"/>
        <end position="150"/>
    </location>
</feature>
<evidence type="ECO:0000313" key="5">
    <source>
        <dbReference type="EMBL" id="KAG1788423.1"/>
    </source>
</evidence>
<keyword evidence="2" id="KW-0479">Metal-binding</keyword>
<dbReference type="PROSITE" id="PS50158">
    <property type="entry name" value="ZF_CCHC"/>
    <property type="match status" value="1"/>
</dbReference>
<dbReference type="GO" id="GO:0006397">
    <property type="term" value="P:mRNA processing"/>
    <property type="evidence" value="ECO:0007669"/>
    <property type="project" value="UniProtKB-KW"/>
</dbReference>
<dbReference type="OrthoDB" id="3205788at2759"/>
<dbReference type="SUPFAM" id="SSF57756">
    <property type="entry name" value="Retrovirus zinc finger-like domains"/>
    <property type="match status" value="1"/>
</dbReference>
<feature type="region of interest" description="Disordered" evidence="3">
    <location>
        <begin position="321"/>
        <end position="405"/>
    </location>
</feature>
<protein>
    <recommendedName>
        <fullName evidence="4">CCHC-type domain-containing protein</fullName>
    </recommendedName>
</protein>
<feature type="compositionally biased region" description="Basic residues" evidence="3">
    <location>
        <begin position="375"/>
        <end position="393"/>
    </location>
</feature>
<dbReference type="InterPro" id="IPR001878">
    <property type="entry name" value="Znf_CCHC"/>
</dbReference>
<dbReference type="Pfam" id="PF00098">
    <property type="entry name" value="zf-CCHC"/>
    <property type="match status" value="1"/>
</dbReference>
<feature type="region of interest" description="Disordered" evidence="3">
    <location>
        <begin position="666"/>
        <end position="686"/>
    </location>
</feature>
<keyword evidence="1" id="KW-0507">mRNA processing</keyword>
<sequence length="686" mass="77841">MSSHYNLRSQRSATLNAEQTIPGTLVESPLTEVSTNDATPTPSPTERSFSRLGDSVLRPARSYSDVVRTRSDTPQPEAGVHSASVDSAITGRRQSTGVVENWNDEPVNNPFPKTKGQIEPDLVREAEKYLTQEEKQRISDRRRLEERAHVSDQTSSSPDEGPSKGKGADPRNWGNANLDGSEVDLEAQREALATWTRSKEWAQENPREQTDSEEDRRDPVQAAIRATEKRITEQFEHQIHQLKERLREADKLTRDKTKVLPSRSTVRKTSDKENRHPVREMVEKAASQPARKHGLRETPPAMDAAAQIAPKSYLGRAFESMTQKKGKGAKPTRVRFPDDSSSDSSDSSTTTQSSSSELSSESEDSSSSSCDRGKRASKKRRKTKKRKTKRKTTLKPIPPKEYDGSVDPRAFHHFITEGTAYVEDGNVPQGRRVFVLSYYLKGKAHDFYVRQVSDRPGEWRLKEFFTELFNYCFPLDFRTKQRKKLYRCYQGDQRVRDYLSELNELWMMIGNVPEREKVVKFWFGLSASIQNELYKMQLNPEVSSLSEVQRIAEIIELAESAVSNGRGREEGPKAPKKQGKDPKGHGQPKGEAPRGSDKGNHGQRDKQSSGSSRRDRVHRPAQNKRSERPKDEKMSREEHDRLVSEGRCFICKEAGHMSRQCPKRITVPSTHKDKSPGVPNYAMHIE</sequence>
<dbReference type="Gene3D" id="4.10.60.10">
    <property type="entry name" value="Zinc finger, CCHC-type"/>
    <property type="match status" value="1"/>
</dbReference>
<dbReference type="GO" id="GO:0003676">
    <property type="term" value="F:nucleic acid binding"/>
    <property type="evidence" value="ECO:0007669"/>
    <property type="project" value="InterPro"/>
</dbReference>
<feature type="compositionally biased region" description="Low complexity" evidence="3">
    <location>
        <begin position="342"/>
        <end position="369"/>
    </location>
</feature>
<feature type="region of interest" description="Disordered" evidence="3">
    <location>
        <begin position="253"/>
        <end position="303"/>
    </location>
</feature>
<feature type="compositionally biased region" description="Basic and acidic residues" evidence="3">
    <location>
        <begin position="624"/>
        <end position="644"/>
    </location>
</feature>
<feature type="compositionally biased region" description="Polar residues" evidence="3">
    <location>
        <begin position="31"/>
        <end position="47"/>
    </location>
</feature>
<evidence type="ECO:0000256" key="2">
    <source>
        <dbReference type="PROSITE-ProRule" id="PRU00047"/>
    </source>
</evidence>
<feature type="compositionally biased region" description="Basic and acidic residues" evidence="3">
    <location>
        <begin position="566"/>
        <end position="584"/>
    </location>
</feature>
<feature type="domain" description="CCHC-type" evidence="4">
    <location>
        <begin position="647"/>
        <end position="663"/>
    </location>
</feature>
<keyword evidence="2" id="KW-0862">Zinc</keyword>
<evidence type="ECO:0000313" key="6">
    <source>
        <dbReference type="Proteomes" id="UP000719766"/>
    </source>
</evidence>
<feature type="compositionally biased region" description="Polar residues" evidence="3">
    <location>
        <begin position="84"/>
        <end position="98"/>
    </location>
</feature>
<feature type="compositionally biased region" description="Basic and acidic residues" evidence="3">
    <location>
        <begin position="268"/>
        <end position="283"/>
    </location>
</feature>
<evidence type="ECO:0000256" key="3">
    <source>
        <dbReference type="SAM" id="MobiDB-lite"/>
    </source>
</evidence>
<feature type="region of interest" description="Disordered" evidence="3">
    <location>
        <begin position="563"/>
        <end position="644"/>
    </location>
</feature>